<feature type="non-terminal residue" evidence="2">
    <location>
        <position position="1"/>
    </location>
</feature>
<name>A0A0S3S4L2_PHAAN</name>
<accession>A0A0S3S4L2</accession>
<evidence type="ECO:0000256" key="1">
    <source>
        <dbReference type="SAM" id="Phobius"/>
    </source>
</evidence>
<evidence type="ECO:0000313" key="2">
    <source>
        <dbReference type="EMBL" id="BAT87753.1"/>
    </source>
</evidence>
<feature type="transmembrane region" description="Helical" evidence="1">
    <location>
        <begin position="45"/>
        <end position="67"/>
    </location>
</feature>
<evidence type="ECO:0000313" key="3">
    <source>
        <dbReference type="Proteomes" id="UP000291084"/>
    </source>
</evidence>
<keyword evidence="1" id="KW-1133">Transmembrane helix</keyword>
<organism evidence="2 3">
    <name type="scientific">Vigna angularis var. angularis</name>
    <dbReference type="NCBI Taxonomy" id="157739"/>
    <lineage>
        <taxon>Eukaryota</taxon>
        <taxon>Viridiplantae</taxon>
        <taxon>Streptophyta</taxon>
        <taxon>Embryophyta</taxon>
        <taxon>Tracheophyta</taxon>
        <taxon>Spermatophyta</taxon>
        <taxon>Magnoliopsida</taxon>
        <taxon>eudicotyledons</taxon>
        <taxon>Gunneridae</taxon>
        <taxon>Pentapetalae</taxon>
        <taxon>rosids</taxon>
        <taxon>fabids</taxon>
        <taxon>Fabales</taxon>
        <taxon>Fabaceae</taxon>
        <taxon>Papilionoideae</taxon>
        <taxon>50 kb inversion clade</taxon>
        <taxon>NPAAA clade</taxon>
        <taxon>indigoferoid/millettioid clade</taxon>
        <taxon>Phaseoleae</taxon>
        <taxon>Vigna</taxon>
    </lineage>
</organism>
<dbReference type="AlphaFoldDB" id="A0A0S3S4L2"/>
<dbReference type="Proteomes" id="UP000291084">
    <property type="component" value="Chromosome 5"/>
</dbReference>
<proteinExistence type="predicted"/>
<keyword evidence="1" id="KW-0812">Transmembrane</keyword>
<gene>
    <name evidence="2" type="primary">Vigan.05G115000</name>
    <name evidence="2" type="ORF">VIGAN_05115000</name>
</gene>
<keyword evidence="3" id="KW-1185">Reference proteome</keyword>
<sequence length="70" mass="7901">GLGPVAIRSIGKAHWPPHALIFPFFPPYKPLHFLHSLPSYHNKKFPLSFTLTLTFFCASLSLSFHALQIV</sequence>
<keyword evidence="1" id="KW-0472">Membrane</keyword>
<protein>
    <submittedName>
        <fullName evidence="2">Uncharacterized protein</fullName>
    </submittedName>
</protein>
<dbReference type="EMBL" id="AP015038">
    <property type="protein sequence ID" value="BAT87753.1"/>
    <property type="molecule type" value="Genomic_DNA"/>
</dbReference>
<reference evidence="2 3" key="1">
    <citation type="journal article" date="2015" name="Sci. Rep.">
        <title>The power of single molecule real-time sequencing technology in the de novo assembly of a eukaryotic genome.</title>
        <authorList>
            <person name="Sakai H."/>
            <person name="Naito K."/>
            <person name="Ogiso-Tanaka E."/>
            <person name="Takahashi Y."/>
            <person name="Iseki K."/>
            <person name="Muto C."/>
            <person name="Satou K."/>
            <person name="Teruya K."/>
            <person name="Shiroma A."/>
            <person name="Shimoji M."/>
            <person name="Hirano T."/>
            <person name="Itoh T."/>
            <person name="Kaga A."/>
            <person name="Tomooka N."/>
        </authorList>
    </citation>
    <scope>NUCLEOTIDE SEQUENCE [LARGE SCALE GENOMIC DNA]</scope>
    <source>
        <strain evidence="3">cv. Shumari</strain>
    </source>
</reference>